<comment type="caution">
    <text evidence="2">The sequence shown here is derived from an EMBL/GenBank/DDBJ whole genome shotgun (WGS) entry which is preliminary data.</text>
</comment>
<feature type="domain" description="GGDEF" evidence="1">
    <location>
        <begin position="362"/>
        <end position="499"/>
    </location>
</feature>
<organism evidence="2 3">
    <name type="scientific">Alishewanella agri BL06</name>
    <dbReference type="NCBI Taxonomy" id="1195246"/>
    <lineage>
        <taxon>Bacteria</taxon>
        <taxon>Pseudomonadati</taxon>
        <taxon>Pseudomonadota</taxon>
        <taxon>Gammaproteobacteria</taxon>
        <taxon>Alteromonadales</taxon>
        <taxon>Alteromonadaceae</taxon>
        <taxon>Alishewanella</taxon>
    </lineage>
</organism>
<dbReference type="SMART" id="SM00267">
    <property type="entry name" value="GGDEF"/>
    <property type="match status" value="1"/>
</dbReference>
<accession>I9DQD1</accession>
<dbReference type="NCBIfam" id="TIGR00254">
    <property type="entry name" value="GGDEF"/>
    <property type="match status" value="1"/>
</dbReference>
<evidence type="ECO:0000313" key="3">
    <source>
        <dbReference type="Proteomes" id="UP000035062"/>
    </source>
</evidence>
<dbReference type="Proteomes" id="UP000035062">
    <property type="component" value="Unassembled WGS sequence"/>
</dbReference>
<dbReference type="AlphaFoldDB" id="I9DQD1"/>
<dbReference type="InterPro" id="IPR000160">
    <property type="entry name" value="GGDEF_dom"/>
</dbReference>
<dbReference type="RefSeq" id="WP_008985476.1">
    <property type="nucleotide sequence ID" value="NZ_AKKU01000025.1"/>
</dbReference>
<dbReference type="Gene3D" id="3.30.450.40">
    <property type="match status" value="1"/>
</dbReference>
<proteinExistence type="predicted"/>
<protein>
    <submittedName>
        <fullName evidence="2">Diguanylate cyclase YeaP</fullName>
    </submittedName>
</protein>
<dbReference type="EMBL" id="AKKU01000025">
    <property type="protein sequence ID" value="EIW88220.1"/>
    <property type="molecule type" value="Genomic_DNA"/>
</dbReference>
<dbReference type="InterPro" id="IPR043128">
    <property type="entry name" value="Rev_trsase/Diguanyl_cyclase"/>
</dbReference>
<dbReference type="InterPro" id="IPR052163">
    <property type="entry name" value="DGC-Regulatory_Protein"/>
</dbReference>
<keyword evidence="3" id="KW-1185">Reference proteome</keyword>
<evidence type="ECO:0000259" key="1">
    <source>
        <dbReference type="PROSITE" id="PS50887"/>
    </source>
</evidence>
<dbReference type="InterPro" id="IPR029787">
    <property type="entry name" value="Nucleotide_cyclase"/>
</dbReference>
<dbReference type="SUPFAM" id="SSF55781">
    <property type="entry name" value="GAF domain-like"/>
    <property type="match status" value="1"/>
</dbReference>
<dbReference type="PROSITE" id="PS50887">
    <property type="entry name" value="GGDEF"/>
    <property type="match status" value="1"/>
</dbReference>
<reference evidence="2 3" key="1">
    <citation type="journal article" date="2012" name="J. Bacteriol.">
        <title>Genome Sequence of Pectin-Degrading Alishewanella agri, Isolated from Landfill Soil.</title>
        <authorList>
            <person name="Kim J."/>
            <person name="Jung J."/>
            <person name="Sung J.S."/>
            <person name="Chun J."/>
            <person name="Park W."/>
        </authorList>
    </citation>
    <scope>NUCLEOTIDE SEQUENCE [LARGE SCALE GENOMIC DNA]</scope>
    <source>
        <strain evidence="2 3">BL06</strain>
    </source>
</reference>
<dbReference type="PANTHER" id="PTHR46663">
    <property type="entry name" value="DIGUANYLATE CYCLASE DGCT-RELATED"/>
    <property type="match status" value="1"/>
</dbReference>
<dbReference type="eggNOG" id="COG2203">
    <property type="taxonomic scope" value="Bacteria"/>
</dbReference>
<dbReference type="InterPro" id="IPR029016">
    <property type="entry name" value="GAF-like_dom_sf"/>
</dbReference>
<dbReference type="eggNOG" id="COG5001">
    <property type="taxonomic scope" value="Bacteria"/>
</dbReference>
<name>I9DQD1_9ALTE</name>
<sequence length="499" mass="55162">MDSQLSLLAGYVAGANSIEDLTRPMLRLIQQLTGLESTYLTSINFPAGVQRIEYVLNAGKLQLPEGLEVPWHDTLCKRALESGRFITSDVAATWPDSAAAKKLGLQTYMSVPVVDAVGEVCGTLCGASSQQLQLQDRPELLQILQLCAELISVQWARDRQQQSTLLRAGRAERELSTVKLLAAVSDFAVAAQSLPLAVEQVADLMRQSGQWQHIFTFSTGAEQQRLWQETAPAAELESWLSQADLSVTGSNIQVLPGATCPPQFSGSHSSLLNIYDAQGVVAGLLVISANDHLTGEQQLMLSGIGNTLSLLATRLQEHQQLSDLNEQLTYHARHDALTGLPNRRYLLEELERLIARGNRQQLGFYLIFVDLDKFKQINDQFGHETGDEFLRQVGQRLSECLRKGDFVARQGGDEFVMLCQAQEISKEQAQLLVNRIRQTCSGVYSLGTHKVLYHGPSIGTVSWHSGDSRELDLLLSLADVAMYQDKQRRRAMPAPQLLN</sequence>
<dbReference type="Gene3D" id="3.30.70.270">
    <property type="match status" value="1"/>
</dbReference>
<dbReference type="Pfam" id="PF00990">
    <property type="entry name" value="GGDEF"/>
    <property type="match status" value="1"/>
</dbReference>
<gene>
    <name evidence="2" type="ORF">AGRI_13491</name>
</gene>
<dbReference type="PANTHER" id="PTHR46663:SF2">
    <property type="entry name" value="GGDEF DOMAIN-CONTAINING PROTEIN"/>
    <property type="match status" value="1"/>
</dbReference>
<dbReference type="CDD" id="cd01949">
    <property type="entry name" value="GGDEF"/>
    <property type="match status" value="1"/>
</dbReference>
<evidence type="ECO:0000313" key="2">
    <source>
        <dbReference type="EMBL" id="EIW88220.1"/>
    </source>
</evidence>
<dbReference type="PATRIC" id="fig|1195246.3.peg.2683"/>
<dbReference type="SUPFAM" id="SSF55073">
    <property type="entry name" value="Nucleotide cyclase"/>
    <property type="match status" value="1"/>
</dbReference>
<dbReference type="STRING" id="1195246.AGRI_13491"/>